<dbReference type="Gene3D" id="3.60.130.30">
    <property type="match status" value="1"/>
</dbReference>
<dbReference type="VEuPathDB" id="FungiDB:RhiirA1_438375"/>
<feature type="compositionally biased region" description="Low complexity" evidence="1">
    <location>
        <begin position="99"/>
        <end position="114"/>
    </location>
</feature>
<dbReference type="VEuPathDB" id="FungiDB:RhiirA1_440626"/>
<protein>
    <recommendedName>
        <fullName evidence="4">Calnexin independence factor cif1</fullName>
    </recommendedName>
</protein>
<gene>
    <name evidence="2" type="ORF">RhiirA4_549557</name>
</gene>
<dbReference type="VEuPathDB" id="FungiDB:RhiirFUN_004296"/>
<sequence>MPPTLLQSLLVIPKDHLQLYKLHKVVLYEYNKYIDEVYVSVNNISNGLSTSDNYSYVKNKERKSRNLFPSFKSKLNDILLKYADEFGFVNYQERYHPEASSSSSSQPSQPALSLHQEHKNKKLLKKVDKKKIRYMHNLLYKEYKEYKEYNPNVINLDLKEYPPVVINQIGEKNKDLKTVDSISMHYDLSNFKTIEGNYHCIDENKATLFRLFEVPKEKEQLIINADHAVQSYWTHIHNDFNHAPPKFKGFNYESPDSGTQPFTQHFGIFRSNNKCVYQSQDYMCKVKNDEYFNHSCCVDKMLYEINEVADYIANIMEFYYPSMYRHLSNLCFPPQVKKLFKVFGMCAVNFNTICGYHIDRDDDKYGFCWLVQWKGGDLIFPQLNIRIKLKPGNILAFRSNLLVHGNLPCSGIRHSLVFFTHNDLFPESFIHINNNNNNQKKRKSNVNQKNKKKKKK</sequence>
<evidence type="ECO:0000256" key="1">
    <source>
        <dbReference type="SAM" id="MobiDB-lite"/>
    </source>
</evidence>
<feature type="region of interest" description="Disordered" evidence="1">
    <location>
        <begin position="97"/>
        <end position="117"/>
    </location>
</feature>
<reference evidence="2 3" key="1">
    <citation type="submission" date="2015-10" db="EMBL/GenBank/DDBJ databases">
        <title>Genome analyses suggest a sexual origin of heterokaryosis in a supposedly ancient asexual fungus.</title>
        <authorList>
            <person name="Ropars J."/>
            <person name="Sedzielewska K."/>
            <person name="Noel J."/>
            <person name="Charron P."/>
            <person name="Farinelli L."/>
            <person name="Marton T."/>
            <person name="Kruger M."/>
            <person name="Pelin A."/>
            <person name="Brachmann A."/>
            <person name="Corradi N."/>
        </authorList>
    </citation>
    <scope>NUCLEOTIDE SEQUENCE [LARGE SCALE GENOMIC DNA]</scope>
    <source>
        <strain evidence="2 3">A4</strain>
    </source>
</reference>
<feature type="compositionally biased region" description="Basic residues" evidence="1">
    <location>
        <begin position="439"/>
        <end position="456"/>
    </location>
</feature>
<organism evidence="2 3">
    <name type="scientific">Rhizophagus irregularis</name>
    <dbReference type="NCBI Taxonomy" id="588596"/>
    <lineage>
        <taxon>Eukaryota</taxon>
        <taxon>Fungi</taxon>
        <taxon>Fungi incertae sedis</taxon>
        <taxon>Mucoromycota</taxon>
        <taxon>Glomeromycotina</taxon>
        <taxon>Glomeromycetes</taxon>
        <taxon>Glomerales</taxon>
        <taxon>Glomeraceae</taxon>
        <taxon>Rhizophagus</taxon>
    </lineage>
</organism>
<comment type="caution">
    <text evidence="2">The sequence shown here is derived from an EMBL/GenBank/DDBJ whole genome shotgun (WGS) entry which is preliminary data.</text>
</comment>
<dbReference type="VEuPathDB" id="FungiDB:FUN_004254"/>
<accession>A0A2I1HE88</accession>
<dbReference type="Proteomes" id="UP000234323">
    <property type="component" value="Unassembled WGS sequence"/>
</dbReference>
<name>A0A2I1HE88_9GLOM</name>
<evidence type="ECO:0008006" key="4">
    <source>
        <dbReference type="Google" id="ProtNLM"/>
    </source>
</evidence>
<evidence type="ECO:0000313" key="3">
    <source>
        <dbReference type="Proteomes" id="UP000234323"/>
    </source>
</evidence>
<keyword evidence="3" id="KW-1185">Reference proteome</keyword>
<dbReference type="EMBL" id="LLXI01002467">
    <property type="protein sequence ID" value="PKY57206.1"/>
    <property type="molecule type" value="Genomic_DNA"/>
</dbReference>
<proteinExistence type="predicted"/>
<dbReference type="AlphaFoldDB" id="A0A2I1HE88"/>
<evidence type="ECO:0000313" key="2">
    <source>
        <dbReference type="EMBL" id="PKY57206.1"/>
    </source>
</evidence>
<dbReference type="VEuPathDB" id="FungiDB:RhiirFUN_006414"/>
<feature type="region of interest" description="Disordered" evidence="1">
    <location>
        <begin position="434"/>
        <end position="456"/>
    </location>
</feature>